<gene>
    <name evidence="1" type="ORF">SCARR_03723</name>
</gene>
<proteinExistence type="predicted"/>
<dbReference type="EMBL" id="CAAHFH010000002">
    <property type="protein sequence ID" value="VGO21649.1"/>
    <property type="molecule type" value="Genomic_DNA"/>
</dbReference>
<sequence length="83" mass="10035">MENKKKFKPDPDLKFMDQVRGVLRYPIMPTARSRCMNHSLRSLFASQIIFSLRSKGDWIKRYLKFYEMKRHPREMGRRRLSAG</sequence>
<name>A0A6C2UNK9_9BACT</name>
<keyword evidence="2" id="KW-1185">Reference proteome</keyword>
<reference evidence="1 2" key="1">
    <citation type="submission" date="2019-04" db="EMBL/GenBank/DDBJ databases">
        <authorList>
            <person name="Van Vliet M D."/>
        </authorList>
    </citation>
    <scope>NUCLEOTIDE SEQUENCE [LARGE SCALE GENOMIC DNA]</scope>
    <source>
        <strain evidence="1 2">F21</strain>
    </source>
</reference>
<evidence type="ECO:0000313" key="2">
    <source>
        <dbReference type="Proteomes" id="UP000346198"/>
    </source>
</evidence>
<dbReference type="AlphaFoldDB" id="A0A6C2UNK9"/>
<evidence type="ECO:0000313" key="1">
    <source>
        <dbReference type="EMBL" id="VGO21649.1"/>
    </source>
</evidence>
<protein>
    <submittedName>
        <fullName evidence="1">Uncharacterized protein</fullName>
    </submittedName>
</protein>
<dbReference type="Proteomes" id="UP000346198">
    <property type="component" value="Unassembled WGS sequence"/>
</dbReference>
<organism evidence="1 2">
    <name type="scientific">Pontiella sulfatireligans</name>
    <dbReference type="NCBI Taxonomy" id="2750658"/>
    <lineage>
        <taxon>Bacteria</taxon>
        <taxon>Pseudomonadati</taxon>
        <taxon>Kiritimatiellota</taxon>
        <taxon>Kiritimatiellia</taxon>
        <taxon>Kiritimatiellales</taxon>
        <taxon>Pontiellaceae</taxon>
        <taxon>Pontiella</taxon>
    </lineage>
</organism>
<accession>A0A6C2UNK9</accession>